<proteinExistence type="predicted"/>
<gene>
    <name evidence="1" type="ORF">K458DRAFT_285154</name>
</gene>
<sequence>MQQGTTEASSPSMTAAPGAQPTVALGQSMTLAGTIVTLTPGLSTTVGTGPAATYIEIISDNAGQTMITLSSSGTAVTATVTNAPITITVASDFDTSITQAATPGGPESSGTGAVASSSSEAGAVDITYGTNWLVNIAIGIVGLGAALR</sequence>
<evidence type="ECO:0000313" key="2">
    <source>
        <dbReference type="Proteomes" id="UP000799291"/>
    </source>
</evidence>
<organism evidence="1 2">
    <name type="scientific">Lentithecium fluviatile CBS 122367</name>
    <dbReference type="NCBI Taxonomy" id="1168545"/>
    <lineage>
        <taxon>Eukaryota</taxon>
        <taxon>Fungi</taxon>
        <taxon>Dikarya</taxon>
        <taxon>Ascomycota</taxon>
        <taxon>Pezizomycotina</taxon>
        <taxon>Dothideomycetes</taxon>
        <taxon>Pleosporomycetidae</taxon>
        <taxon>Pleosporales</taxon>
        <taxon>Massarineae</taxon>
        <taxon>Lentitheciaceae</taxon>
        <taxon>Lentithecium</taxon>
    </lineage>
</organism>
<dbReference type="AlphaFoldDB" id="A0A6G1JMU8"/>
<dbReference type="Proteomes" id="UP000799291">
    <property type="component" value="Unassembled WGS sequence"/>
</dbReference>
<keyword evidence="2" id="KW-1185">Reference proteome</keyword>
<dbReference type="EMBL" id="MU005569">
    <property type="protein sequence ID" value="KAF2691550.1"/>
    <property type="molecule type" value="Genomic_DNA"/>
</dbReference>
<dbReference type="OrthoDB" id="3793416at2759"/>
<protein>
    <submittedName>
        <fullName evidence="1">Uncharacterized protein</fullName>
    </submittedName>
</protein>
<name>A0A6G1JMU8_9PLEO</name>
<evidence type="ECO:0000313" key="1">
    <source>
        <dbReference type="EMBL" id="KAF2691550.1"/>
    </source>
</evidence>
<accession>A0A6G1JMU8</accession>
<reference evidence="1" key="1">
    <citation type="journal article" date="2020" name="Stud. Mycol.">
        <title>101 Dothideomycetes genomes: a test case for predicting lifestyles and emergence of pathogens.</title>
        <authorList>
            <person name="Haridas S."/>
            <person name="Albert R."/>
            <person name="Binder M."/>
            <person name="Bloem J."/>
            <person name="Labutti K."/>
            <person name="Salamov A."/>
            <person name="Andreopoulos B."/>
            <person name="Baker S."/>
            <person name="Barry K."/>
            <person name="Bills G."/>
            <person name="Bluhm B."/>
            <person name="Cannon C."/>
            <person name="Castanera R."/>
            <person name="Culley D."/>
            <person name="Daum C."/>
            <person name="Ezra D."/>
            <person name="Gonzalez J."/>
            <person name="Henrissat B."/>
            <person name="Kuo A."/>
            <person name="Liang C."/>
            <person name="Lipzen A."/>
            <person name="Lutzoni F."/>
            <person name="Magnuson J."/>
            <person name="Mondo S."/>
            <person name="Nolan M."/>
            <person name="Ohm R."/>
            <person name="Pangilinan J."/>
            <person name="Park H.-J."/>
            <person name="Ramirez L."/>
            <person name="Alfaro M."/>
            <person name="Sun H."/>
            <person name="Tritt A."/>
            <person name="Yoshinaga Y."/>
            <person name="Zwiers L.-H."/>
            <person name="Turgeon B."/>
            <person name="Goodwin S."/>
            <person name="Spatafora J."/>
            <person name="Crous P."/>
            <person name="Grigoriev I."/>
        </authorList>
    </citation>
    <scope>NUCLEOTIDE SEQUENCE</scope>
    <source>
        <strain evidence="1">CBS 122367</strain>
    </source>
</reference>